<evidence type="ECO:0000313" key="1">
    <source>
        <dbReference type="EMBL" id="MCS0609980.1"/>
    </source>
</evidence>
<accession>A0ABT2BNC9</accession>
<dbReference type="PROSITE" id="PS51257">
    <property type="entry name" value="PROKAR_LIPOPROTEIN"/>
    <property type="match status" value="1"/>
</dbReference>
<dbReference type="EMBL" id="JANUGV010000005">
    <property type="protein sequence ID" value="MCS0609980.1"/>
    <property type="molecule type" value="Genomic_DNA"/>
</dbReference>
<organism evidence="1 2">
    <name type="scientific">Massilia solisilvae</name>
    <dbReference type="NCBI Taxonomy" id="1811225"/>
    <lineage>
        <taxon>Bacteria</taxon>
        <taxon>Pseudomonadati</taxon>
        <taxon>Pseudomonadota</taxon>
        <taxon>Betaproteobacteria</taxon>
        <taxon>Burkholderiales</taxon>
        <taxon>Oxalobacteraceae</taxon>
        <taxon>Telluria group</taxon>
        <taxon>Massilia</taxon>
    </lineage>
</organism>
<protein>
    <recommendedName>
        <fullName evidence="3">Lipoprotein</fullName>
    </recommendedName>
</protein>
<evidence type="ECO:0000313" key="2">
    <source>
        <dbReference type="Proteomes" id="UP001205861"/>
    </source>
</evidence>
<name>A0ABT2BNC9_9BURK</name>
<dbReference type="RefSeq" id="WP_258857598.1">
    <property type="nucleotide sequence ID" value="NZ_JANUGV010000005.1"/>
</dbReference>
<proteinExistence type="predicted"/>
<comment type="caution">
    <text evidence="1">The sequence shown here is derived from an EMBL/GenBank/DDBJ whole genome shotgun (WGS) entry which is preliminary data.</text>
</comment>
<gene>
    <name evidence="1" type="ORF">NX773_17580</name>
</gene>
<keyword evidence="2" id="KW-1185">Reference proteome</keyword>
<dbReference type="Proteomes" id="UP001205861">
    <property type="component" value="Unassembled WGS sequence"/>
</dbReference>
<reference evidence="1 2" key="1">
    <citation type="submission" date="2022-08" db="EMBL/GenBank/DDBJ databases">
        <title>Reclassification of Massilia species as members of the genera Telluria, Duganella, Pseudoduganella, Mokoshia gen. nov. and Zemynaea gen. nov. using orthogonal and non-orthogonal genome-based approaches.</title>
        <authorList>
            <person name="Bowman J.P."/>
        </authorList>
    </citation>
    <scope>NUCLEOTIDE SEQUENCE [LARGE SCALE GENOMIC DNA]</scope>
    <source>
        <strain evidence="1 2">JCM 31607</strain>
    </source>
</reference>
<evidence type="ECO:0008006" key="3">
    <source>
        <dbReference type="Google" id="ProtNLM"/>
    </source>
</evidence>
<sequence>MKKLIAAAGVLAAAAGCATRPAKIEPSFVSNEPYMASECAQLAERMTDAKARLQDFSAKQEKKANVDAAFVFWVLVPASLFTGDYAAEVAKAKGEVAAIGAAQASKGCTAIKA</sequence>